<organism evidence="2 3">
    <name type="scientific">Mesocestoides corti</name>
    <name type="common">Flatworm</name>
    <dbReference type="NCBI Taxonomy" id="53468"/>
    <lineage>
        <taxon>Eukaryota</taxon>
        <taxon>Metazoa</taxon>
        <taxon>Spiralia</taxon>
        <taxon>Lophotrochozoa</taxon>
        <taxon>Platyhelminthes</taxon>
        <taxon>Cestoda</taxon>
        <taxon>Eucestoda</taxon>
        <taxon>Cyclophyllidea</taxon>
        <taxon>Mesocestoididae</taxon>
        <taxon>Mesocestoides</taxon>
    </lineage>
</organism>
<keyword evidence="3" id="KW-1185">Reference proteome</keyword>
<gene>
    <name evidence="2" type="ORF">MCOS_LOCUS1168</name>
</gene>
<feature type="signal peptide" evidence="1">
    <location>
        <begin position="1"/>
        <end position="24"/>
    </location>
</feature>
<keyword evidence="1" id="KW-0732">Signal</keyword>
<proteinExistence type="predicted"/>
<accession>A0A0R3U3L2</accession>
<protein>
    <submittedName>
        <fullName evidence="2">Uncharacterized protein</fullName>
    </submittedName>
</protein>
<dbReference type="AlphaFoldDB" id="A0A0R3U3L2"/>
<evidence type="ECO:0000313" key="3">
    <source>
        <dbReference type="Proteomes" id="UP000267029"/>
    </source>
</evidence>
<dbReference type="EMBL" id="UXSR01000132">
    <property type="protein sequence ID" value="VDD75165.1"/>
    <property type="molecule type" value="Genomic_DNA"/>
</dbReference>
<evidence type="ECO:0000256" key="1">
    <source>
        <dbReference type="SAM" id="SignalP"/>
    </source>
</evidence>
<feature type="chain" id="PRO_5030017406" evidence="1">
    <location>
        <begin position="25"/>
        <end position="107"/>
    </location>
</feature>
<name>A0A0R3U3L2_MESCO</name>
<evidence type="ECO:0000313" key="2">
    <source>
        <dbReference type="EMBL" id="VDD75165.1"/>
    </source>
</evidence>
<reference evidence="2 3" key="1">
    <citation type="submission" date="2018-10" db="EMBL/GenBank/DDBJ databases">
        <authorList>
            <consortium name="Pathogen Informatics"/>
        </authorList>
    </citation>
    <scope>NUCLEOTIDE SEQUENCE [LARGE SCALE GENOMIC DNA]</scope>
</reference>
<dbReference type="Proteomes" id="UP000267029">
    <property type="component" value="Unassembled WGS sequence"/>
</dbReference>
<sequence>MPEMRLFTGLCLLVLLLLTHEVVGAGEDKAKELESKVLEVLEGDADDTVEEIEKYGDVETQDVLAPSGWRRLRRRISGGLRRIFRKPRRICFPYCPTGPRYPGPRPY</sequence>